<keyword evidence="3" id="KW-0201">Cytochrome c-type biogenesis</keyword>
<dbReference type="NCBIfam" id="TIGR03142">
    <property type="entry name" value="cytochro_ccmI"/>
    <property type="match status" value="1"/>
</dbReference>
<dbReference type="GO" id="GO:0030313">
    <property type="term" value="C:cell envelope"/>
    <property type="evidence" value="ECO:0007669"/>
    <property type="project" value="UniProtKB-SubCell"/>
</dbReference>
<dbReference type="GO" id="GO:0005886">
    <property type="term" value="C:plasma membrane"/>
    <property type="evidence" value="ECO:0007669"/>
    <property type="project" value="TreeGrafter"/>
</dbReference>
<evidence type="ECO:0000256" key="3">
    <source>
        <dbReference type="ARBA" id="ARBA00022748"/>
    </source>
</evidence>
<evidence type="ECO:0000313" key="7">
    <source>
        <dbReference type="EMBL" id="MEJ8573100.1"/>
    </source>
</evidence>
<dbReference type="InterPro" id="IPR011990">
    <property type="entry name" value="TPR-like_helical_dom_sf"/>
</dbReference>
<dbReference type="Pfam" id="PF13428">
    <property type="entry name" value="TPR_14"/>
    <property type="match status" value="1"/>
</dbReference>
<evidence type="ECO:0000256" key="4">
    <source>
        <dbReference type="ARBA" id="ARBA00022803"/>
    </source>
</evidence>
<accession>A0AAW9RMF1</accession>
<keyword evidence="5" id="KW-0812">Transmembrane</keyword>
<reference evidence="7 8" key="1">
    <citation type="submission" date="2024-02" db="EMBL/GenBank/DDBJ databases">
        <title>Genome analysis and characterization of Microbaculum marinisediminis sp. nov., isolated from marine sediment.</title>
        <authorList>
            <person name="Du Z.-J."/>
            <person name="Ye Y.-Q."/>
            <person name="Zhang Z.-R."/>
            <person name="Yuan S.-M."/>
            <person name="Zhang X.-Y."/>
        </authorList>
    </citation>
    <scope>NUCLEOTIDE SEQUENCE [LARGE SCALE GENOMIC DNA]</scope>
    <source>
        <strain evidence="7 8">SDUM1044001</strain>
    </source>
</reference>
<evidence type="ECO:0000256" key="2">
    <source>
        <dbReference type="ARBA" id="ARBA00022737"/>
    </source>
</evidence>
<evidence type="ECO:0000256" key="1">
    <source>
        <dbReference type="ARBA" id="ARBA00004196"/>
    </source>
</evidence>
<evidence type="ECO:0000313" key="8">
    <source>
        <dbReference type="Proteomes" id="UP001378188"/>
    </source>
</evidence>
<dbReference type="InterPro" id="IPR051263">
    <property type="entry name" value="C-type_cytochrome_biogenesis"/>
</dbReference>
<gene>
    <name evidence="7" type="primary">ccmI</name>
    <name evidence="7" type="ORF">V3328_16530</name>
</gene>
<name>A0AAW9RMF1_9HYPH</name>
<dbReference type="RefSeq" id="WP_340330790.1">
    <property type="nucleotide sequence ID" value="NZ_JAZHOF010000006.1"/>
</dbReference>
<dbReference type="PANTHER" id="PTHR47870:SF4">
    <property type="entry name" value="CYTOCHROME C-TYPE BIOGENESIS PROTEIN CYCH"/>
    <property type="match status" value="1"/>
</dbReference>
<dbReference type="PANTHER" id="PTHR47870">
    <property type="entry name" value="CYTOCHROME C-TYPE BIOGENESIS PROTEIN CCMH"/>
    <property type="match status" value="1"/>
</dbReference>
<feature type="transmembrane region" description="Helical" evidence="5">
    <location>
        <begin position="92"/>
        <end position="111"/>
    </location>
</feature>
<sequence length="376" mass="39756">MLLWVTFAVLTGIAVLAVLVPLSRARARQVSGRESDIAVYKDQLREVEADLKRGVINGAEAQAARIEVGRRLLAADRAARDTGPVRSLARPVAVAVIVLLPLFSLATYLLLGSPDLPGQPLSARLEAPTQGQDVNVLVARVEEHLAENPEDGQGWEVVAPVYMRLGRYREAAAAYANAVRLLGSTAEREADHGEALVVAGDGIVTSEAKAAFERALEHAPGYPKARFFLAIAAEQDGDTEGAVAKWRALLADTPPDAPWREAVTRRLAGLGEDVGDVAGAGDMPGPSAEEVAAAQAMSAEDRAQMIAGMVDGLAGRLAEDGRDLDGWLRLARAYVVLGEPDKARGALASARQNYPDDVAASERIDAAARALGLERS</sequence>
<dbReference type="Proteomes" id="UP001378188">
    <property type="component" value="Unassembled WGS sequence"/>
</dbReference>
<proteinExistence type="predicted"/>
<dbReference type="InterPro" id="IPR017560">
    <property type="entry name" value="Cyt_c_biogenesis_CcmI"/>
</dbReference>
<dbReference type="Gene3D" id="1.25.40.10">
    <property type="entry name" value="Tetratricopeptide repeat domain"/>
    <property type="match status" value="2"/>
</dbReference>
<keyword evidence="2" id="KW-0677">Repeat</keyword>
<protein>
    <submittedName>
        <fullName evidence="7">C-type cytochrome biogenesis protein CcmI</fullName>
    </submittedName>
</protein>
<organism evidence="7 8">
    <name type="scientific">Microbaculum marinum</name>
    <dbReference type="NCBI Taxonomy" id="1764581"/>
    <lineage>
        <taxon>Bacteria</taxon>
        <taxon>Pseudomonadati</taxon>
        <taxon>Pseudomonadota</taxon>
        <taxon>Alphaproteobacteria</taxon>
        <taxon>Hyphomicrobiales</taxon>
        <taxon>Tepidamorphaceae</taxon>
        <taxon>Microbaculum</taxon>
    </lineage>
</organism>
<evidence type="ECO:0000259" key="6">
    <source>
        <dbReference type="Pfam" id="PF23914"/>
    </source>
</evidence>
<dbReference type="InterPro" id="IPR056413">
    <property type="entry name" value="TPR_CcmH_CycH"/>
</dbReference>
<dbReference type="AlphaFoldDB" id="A0AAW9RMF1"/>
<feature type="domain" description="Cytochrome c-type biogenesis protein H TPR" evidence="6">
    <location>
        <begin position="126"/>
        <end position="258"/>
    </location>
</feature>
<dbReference type="EMBL" id="JAZHOF010000006">
    <property type="protein sequence ID" value="MEJ8573100.1"/>
    <property type="molecule type" value="Genomic_DNA"/>
</dbReference>
<comment type="subcellular location">
    <subcellularLocation>
        <location evidence="1">Cell envelope</location>
    </subcellularLocation>
</comment>
<keyword evidence="5" id="KW-1133">Transmembrane helix</keyword>
<dbReference type="SUPFAM" id="SSF48452">
    <property type="entry name" value="TPR-like"/>
    <property type="match status" value="1"/>
</dbReference>
<dbReference type="GO" id="GO:0017004">
    <property type="term" value="P:cytochrome complex assembly"/>
    <property type="evidence" value="ECO:0007669"/>
    <property type="project" value="UniProtKB-KW"/>
</dbReference>
<keyword evidence="5" id="KW-0472">Membrane</keyword>
<dbReference type="Pfam" id="PF23914">
    <property type="entry name" value="TPR_CcmH_CycH"/>
    <property type="match status" value="1"/>
</dbReference>
<keyword evidence="4" id="KW-0802">TPR repeat</keyword>
<evidence type="ECO:0000256" key="5">
    <source>
        <dbReference type="SAM" id="Phobius"/>
    </source>
</evidence>
<comment type="caution">
    <text evidence="7">The sequence shown here is derived from an EMBL/GenBank/DDBJ whole genome shotgun (WGS) entry which is preliminary data.</text>
</comment>
<keyword evidence="8" id="KW-1185">Reference proteome</keyword>